<dbReference type="PANTHER" id="PTHR24026">
    <property type="entry name" value="FAT ATYPICAL CADHERIN-RELATED"/>
    <property type="match status" value="1"/>
</dbReference>
<proteinExistence type="predicted"/>
<keyword evidence="3" id="KW-0677">Repeat</keyword>
<evidence type="ECO:0000256" key="6">
    <source>
        <dbReference type="ARBA" id="ARBA00023136"/>
    </source>
</evidence>
<dbReference type="RefSeq" id="XP_014677834.1">
    <property type="nucleotide sequence ID" value="XM_014822348.1"/>
</dbReference>
<name>A0ABM1F063_PRICU</name>
<evidence type="ECO:0000259" key="8">
    <source>
        <dbReference type="PROSITE" id="PS50268"/>
    </source>
</evidence>
<evidence type="ECO:0000256" key="5">
    <source>
        <dbReference type="ARBA" id="ARBA00022989"/>
    </source>
</evidence>
<keyword evidence="9" id="KW-1185">Reference proteome</keyword>
<comment type="subcellular location">
    <subcellularLocation>
        <location evidence="1">Membrane</location>
    </subcellularLocation>
</comment>
<evidence type="ECO:0000313" key="10">
    <source>
        <dbReference type="RefSeq" id="XP_014677834.1"/>
    </source>
</evidence>
<keyword evidence="4 7" id="KW-0106">Calcium</keyword>
<dbReference type="InterPro" id="IPR020894">
    <property type="entry name" value="Cadherin_CS"/>
</dbReference>
<sequence length="164" mass="17965">MTDDAVAPQSQQLLIHGTVDTEIQLSLAQTADNAYFQLNGKTLTLVRPLDRESVPAGLNTLDVQVLCRDIHTNRQRTIVVTVTVTDRNDNAPRFVNLPYHVEINELTPVGTTVFRMLSAVDADKSANGLVNFEVEQGDGSVPDDSSYFAHQTCPTRALSISQGR</sequence>
<evidence type="ECO:0000256" key="7">
    <source>
        <dbReference type="PROSITE-ProRule" id="PRU00043"/>
    </source>
</evidence>
<evidence type="ECO:0000256" key="1">
    <source>
        <dbReference type="ARBA" id="ARBA00004370"/>
    </source>
</evidence>
<organism evidence="9 10">
    <name type="scientific">Priapulus caudatus</name>
    <name type="common">Priapulid worm</name>
    <dbReference type="NCBI Taxonomy" id="37621"/>
    <lineage>
        <taxon>Eukaryota</taxon>
        <taxon>Metazoa</taxon>
        <taxon>Ecdysozoa</taxon>
        <taxon>Scalidophora</taxon>
        <taxon>Priapulida</taxon>
        <taxon>Priapulimorpha</taxon>
        <taxon>Priapulimorphida</taxon>
        <taxon>Priapulidae</taxon>
        <taxon>Priapulus</taxon>
    </lineage>
</organism>
<protein>
    <submittedName>
        <fullName evidence="10">Cadherin-related family member 2-like</fullName>
    </submittedName>
</protein>
<evidence type="ECO:0000256" key="2">
    <source>
        <dbReference type="ARBA" id="ARBA00022692"/>
    </source>
</evidence>
<dbReference type="SUPFAM" id="SSF49313">
    <property type="entry name" value="Cadherin-like"/>
    <property type="match status" value="2"/>
</dbReference>
<dbReference type="GeneID" id="106817661"/>
<keyword evidence="2" id="KW-0812">Transmembrane</keyword>
<dbReference type="SMART" id="SM00112">
    <property type="entry name" value="CA"/>
    <property type="match status" value="1"/>
</dbReference>
<accession>A0ABM1F063</accession>
<evidence type="ECO:0000313" key="9">
    <source>
        <dbReference type="Proteomes" id="UP000695022"/>
    </source>
</evidence>
<evidence type="ECO:0000256" key="3">
    <source>
        <dbReference type="ARBA" id="ARBA00022737"/>
    </source>
</evidence>
<reference evidence="10" key="1">
    <citation type="submission" date="2025-08" db="UniProtKB">
        <authorList>
            <consortium name="RefSeq"/>
        </authorList>
    </citation>
    <scope>IDENTIFICATION</scope>
</reference>
<evidence type="ECO:0000256" key="4">
    <source>
        <dbReference type="ARBA" id="ARBA00022837"/>
    </source>
</evidence>
<dbReference type="InterPro" id="IPR002126">
    <property type="entry name" value="Cadherin-like_dom"/>
</dbReference>
<dbReference type="PROSITE" id="PS50268">
    <property type="entry name" value="CADHERIN_2"/>
    <property type="match status" value="2"/>
</dbReference>
<dbReference type="Proteomes" id="UP000695022">
    <property type="component" value="Unplaced"/>
</dbReference>
<dbReference type="PANTHER" id="PTHR24026:SF126">
    <property type="entry name" value="PROTOCADHERIN FAT 4"/>
    <property type="match status" value="1"/>
</dbReference>
<dbReference type="Gene3D" id="2.60.40.60">
    <property type="entry name" value="Cadherins"/>
    <property type="match status" value="2"/>
</dbReference>
<gene>
    <name evidence="10" type="primary">LOC106817661</name>
</gene>
<dbReference type="InterPro" id="IPR015919">
    <property type="entry name" value="Cadherin-like_sf"/>
</dbReference>
<dbReference type="CDD" id="cd11304">
    <property type="entry name" value="Cadherin_repeat"/>
    <property type="match status" value="1"/>
</dbReference>
<keyword evidence="6" id="KW-0472">Membrane</keyword>
<dbReference type="PROSITE" id="PS00232">
    <property type="entry name" value="CADHERIN_1"/>
    <property type="match status" value="1"/>
</dbReference>
<feature type="domain" description="Cadherin" evidence="8">
    <location>
        <begin position="31"/>
        <end position="94"/>
    </location>
</feature>
<keyword evidence="5" id="KW-1133">Transmembrane helix</keyword>
<feature type="domain" description="Cadherin" evidence="8">
    <location>
        <begin position="95"/>
        <end position="148"/>
    </location>
</feature>